<protein>
    <submittedName>
        <fullName evidence="2">Carbon-nitrogen hydrolase family protein</fullName>
    </submittedName>
</protein>
<evidence type="ECO:0000313" key="2">
    <source>
        <dbReference type="EMBL" id="QED37711.1"/>
    </source>
</evidence>
<keyword evidence="2" id="KW-0378">Hydrolase</keyword>
<keyword evidence="3" id="KW-1185">Reference proteome</keyword>
<evidence type="ECO:0000313" key="3">
    <source>
        <dbReference type="Proteomes" id="UP000321954"/>
    </source>
</evidence>
<gene>
    <name evidence="2" type="ORF">FK178_08240</name>
</gene>
<dbReference type="Gene3D" id="3.10.450.360">
    <property type="match status" value="1"/>
</dbReference>
<dbReference type="GO" id="GO:0016787">
    <property type="term" value="F:hydrolase activity"/>
    <property type="evidence" value="ECO:0007669"/>
    <property type="project" value="UniProtKB-KW"/>
</dbReference>
<proteinExistence type="predicted"/>
<feature type="chain" id="PRO_5022820730" evidence="1">
    <location>
        <begin position="20"/>
        <end position="168"/>
    </location>
</feature>
<organism evidence="2 3">
    <name type="scientific">Antarcticibacterium arcticum</name>
    <dbReference type="NCBI Taxonomy" id="2585771"/>
    <lineage>
        <taxon>Bacteria</taxon>
        <taxon>Pseudomonadati</taxon>
        <taxon>Bacteroidota</taxon>
        <taxon>Flavobacteriia</taxon>
        <taxon>Flavobacteriales</taxon>
        <taxon>Flavobacteriaceae</taxon>
        <taxon>Antarcticibacterium</taxon>
    </lineage>
</organism>
<dbReference type="OrthoDB" id="668160at2"/>
<dbReference type="RefSeq" id="WP_146833382.1">
    <property type="nucleotide sequence ID" value="NZ_CP042476.1"/>
</dbReference>
<feature type="signal peptide" evidence="1">
    <location>
        <begin position="1"/>
        <end position="19"/>
    </location>
</feature>
<name>A0A5B8YJ97_9FLAO</name>
<dbReference type="KEGG" id="anp:FK178_08240"/>
<dbReference type="EMBL" id="CP042476">
    <property type="protein sequence ID" value="QED37711.1"/>
    <property type="molecule type" value="Genomic_DNA"/>
</dbReference>
<sequence>MKNLILGLFLFGLTTQLSAQIIELPEIEIVGVNYKYLAAAGESDAPIPVKMLQRQAAVYDIKAAEFYDDEYDNYSISFFIPEGRILASYDKDGNVLRTIEKYKNLDLPPAVSQAISKNYNGWTMTKNAYLVNYHDRKGVTKKEYKILLEKDNQRMRVKTDENGVIIKS</sequence>
<dbReference type="Proteomes" id="UP000321954">
    <property type="component" value="Chromosome"/>
</dbReference>
<dbReference type="SUPFAM" id="SSF160574">
    <property type="entry name" value="BT0923-like"/>
    <property type="match status" value="1"/>
</dbReference>
<accession>A0A5B8YJ97</accession>
<evidence type="ECO:0000256" key="1">
    <source>
        <dbReference type="SAM" id="SignalP"/>
    </source>
</evidence>
<reference evidence="2 3" key="1">
    <citation type="submission" date="2019-08" db="EMBL/GenBank/DDBJ databases">
        <title>Antarcticibacterium arcticum sp. nov., a bacterium isolated from marine sediment of the Canadian Beaufort Sea.</title>
        <authorList>
            <person name="Lee Y.M."/>
            <person name="Baek K."/>
            <person name="Lee D.-H."/>
            <person name="Shin S.C."/>
            <person name="Jin Y.K."/>
            <person name="Park Y."/>
        </authorList>
    </citation>
    <scope>NUCLEOTIDE SEQUENCE [LARGE SCALE GENOMIC DNA]</scope>
    <source>
        <strain evidence="2 3">PAMC 28998</strain>
    </source>
</reference>
<keyword evidence="1" id="KW-0732">Signal</keyword>
<dbReference type="AlphaFoldDB" id="A0A5B8YJ97"/>